<dbReference type="STRING" id="1569628.A0A316UW54"/>
<keyword evidence="7" id="KW-0624">Polysaccharide degradation</keyword>
<dbReference type="SUPFAM" id="SSF51445">
    <property type="entry name" value="(Trans)glycosidases"/>
    <property type="match status" value="1"/>
</dbReference>
<dbReference type="OrthoDB" id="47059at2759"/>
<dbReference type="Gene3D" id="3.40.50.1700">
    <property type="entry name" value="Glycoside hydrolase family 3 C-terminal domain"/>
    <property type="match status" value="1"/>
</dbReference>
<evidence type="ECO:0000313" key="10">
    <source>
        <dbReference type="Proteomes" id="UP000245884"/>
    </source>
</evidence>
<feature type="domain" description="Fibronectin type III-like" evidence="8">
    <location>
        <begin position="775"/>
        <end position="846"/>
    </location>
</feature>
<evidence type="ECO:0000256" key="2">
    <source>
        <dbReference type="ARBA" id="ARBA00005336"/>
    </source>
</evidence>
<keyword evidence="5 7" id="KW-0119">Carbohydrate metabolism</keyword>
<dbReference type="InterPro" id="IPR002772">
    <property type="entry name" value="Glyco_hydro_3_C"/>
</dbReference>
<gene>
    <name evidence="9" type="ORF">BDZ90DRAFT_230399</name>
</gene>
<dbReference type="InterPro" id="IPR017853">
    <property type="entry name" value="GH"/>
</dbReference>
<dbReference type="EMBL" id="KZ819663">
    <property type="protein sequence ID" value="PWN29530.1"/>
    <property type="molecule type" value="Genomic_DNA"/>
</dbReference>
<dbReference type="EC" id="3.2.1.21" evidence="3 7"/>
<dbReference type="Proteomes" id="UP000245884">
    <property type="component" value="Unassembled WGS sequence"/>
</dbReference>
<sequence length="871" mass="94732">MTATRASLLFDTKEKLASLTLEEKIALTAGQDIWRTFASASKGIPYAKLTDGPNGARGGGNFNDSVPAALFPSPSCLASTFDVDLAHEMGKGIALDSRSKQCHVSLAPTVNMTRDQRCGRAFENYGEDPVLTGHIGASWTIGCQSTGVAATPKHFVTNEAEADRRFSNSILDERTLREIYLEPFRIIFKEVAKAHAAGKDGPKGQAFGGQPACIMTAYNQINGTSASECKHTLIDVLRKEWGFNGMVMSDWFALHGCGMGGGCDLEMPGPAFQRRLEIVKEHLQKGECTEQDIDERAIRVLDMLNKVAQLGFEKSPQDEKEESVVDQGREKVIRRIAAEGAVLLKNEADILPLKVDSVKRIALIGKPWTQPIQSGGGSANLTPQQAPKAIDALKAALPSNVELVHHDGCDIHPFPASPVTKTTVEFLSRDNGKTVANSTLEKTALGVLDPKPEECQPNNFIMRVSFDIHASTAGAHTLGLTILGKAHLKAHRQDGSVALDWKVQGETDTFEYLLNEFKTAQQKEISMAAGELVSVVLEYEPQQQDGAIAAMKPAGFTVGFEEEKDHHGLLKDAASVASQCDLALVMTGLGPKWEAEGFDRPNLLLPRLQNNLIAQVAEKQSRTAVITVCGSAVEMPWLDDVAGVLQTWYGGQEAAEALVDCLLARGDAPASGRLCTTWPRSVKDQCTAGESHSFPGVDKTGRGHPDVYYDEGRLVGYKWYEAKGASPLFWFGGGLGGYTTFERELKDVRVEEGQQKIDVGVDVEVKNVGERSGKDVVQVYLAPGKGEEDEPVKKLVAFCTTQLDPQRKAAQLTLNFDEDAFSQWDDKSSQWQVKAGQYVVILASSASPQDEIARKDIEIHQGWTWKGIGRV</sequence>
<dbReference type="InterPro" id="IPR036881">
    <property type="entry name" value="Glyco_hydro_3_C_sf"/>
</dbReference>
<organism evidence="9 10">
    <name type="scientific">Jaminaea rosea</name>
    <dbReference type="NCBI Taxonomy" id="1569628"/>
    <lineage>
        <taxon>Eukaryota</taxon>
        <taxon>Fungi</taxon>
        <taxon>Dikarya</taxon>
        <taxon>Basidiomycota</taxon>
        <taxon>Ustilaginomycotina</taxon>
        <taxon>Exobasidiomycetes</taxon>
        <taxon>Microstromatales</taxon>
        <taxon>Microstromatales incertae sedis</taxon>
        <taxon>Jaminaea</taxon>
    </lineage>
</organism>
<dbReference type="PANTHER" id="PTHR42715:SF10">
    <property type="entry name" value="BETA-GLUCOSIDASE"/>
    <property type="match status" value="1"/>
</dbReference>
<protein>
    <recommendedName>
        <fullName evidence="3 7">beta-glucosidase</fullName>
        <ecNumber evidence="3 7">3.2.1.21</ecNumber>
    </recommendedName>
</protein>
<evidence type="ECO:0000259" key="8">
    <source>
        <dbReference type="SMART" id="SM01217"/>
    </source>
</evidence>
<dbReference type="PRINTS" id="PR00133">
    <property type="entry name" value="GLHYDRLASE3"/>
</dbReference>
<dbReference type="InterPro" id="IPR050288">
    <property type="entry name" value="Cellulose_deg_GH3"/>
</dbReference>
<dbReference type="Pfam" id="PF00933">
    <property type="entry name" value="Glyco_hydro_3"/>
    <property type="match status" value="2"/>
</dbReference>
<dbReference type="InterPro" id="IPR036962">
    <property type="entry name" value="Glyco_hydro_3_N_sf"/>
</dbReference>
<dbReference type="Pfam" id="PF01915">
    <property type="entry name" value="Glyco_hydro_3_C"/>
    <property type="match status" value="1"/>
</dbReference>
<evidence type="ECO:0000256" key="5">
    <source>
        <dbReference type="ARBA" id="ARBA00023277"/>
    </source>
</evidence>
<keyword evidence="4 7" id="KW-0378">Hydrolase</keyword>
<comment type="pathway">
    <text evidence="7">Glycan metabolism; cellulose degradation.</text>
</comment>
<proteinExistence type="inferred from homology"/>
<comment type="catalytic activity">
    <reaction evidence="1 7">
        <text>Hydrolysis of terminal, non-reducing beta-D-glucosyl residues with release of beta-D-glucose.</text>
        <dbReference type="EC" id="3.2.1.21"/>
    </reaction>
</comment>
<evidence type="ECO:0000256" key="4">
    <source>
        <dbReference type="ARBA" id="ARBA00022801"/>
    </source>
</evidence>
<dbReference type="InterPro" id="IPR026891">
    <property type="entry name" value="Fn3-like"/>
</dbReference>
<evidence type="ECO:0000256" key="6">
    <source>
        <dbReference type="ARBA" id="ARBA00023295"/>
    </source>
</evidence>
<dbReference type="GeneID" id="37027279"/>
<dbReference type="Gene3D" id="2.60.120.260">
    <property type="entry name" value="Galactose-binding domain-like"/>
    <property type="match status" value="1"/>
</dbReference>
<evidence type="ECO:0000256" key="1">
    <source>
        <dbReference type="ARBA" id="ARBA00000448"/>
    </source>
</evidence>
<evidence type="ECO:0000256" key="7">
    <source>
        <dbReference type="RuleBase" id="RU361161"/>
    </source>
</evidence>
<name>A0A316UW54_9BASI</name>
<dbReference type="UniPathway" id="UPA00696"/>
<comment type="similarity">
    <text evidence="2 7">Belongs to the glycosyl hydrolase 3 family.</text>
</comment>
<dbReference type="Gene3D" id="2.60.40.10">
    <property type="entry name" value="Immunoglobulins"/>
    <property type="match status" value="1"/>
</dbReference>
<evidence type="ECO:0000313" key="9">
    <source>
        <dbReference type="EMBL" id="PWN29530.1"/>
    </source>
</evidence>
<dbReference type="GO" id="GO:0008422">
    <property type="term" value="F:beta-glucosidase activity"/>
    <property type="evidence" value="ECO:0007669"/>
    <property type="project" value="UniProtKB-EC"/>
</dbReference>
<dbReference type="SUPFAM" id="SSF52279">
    <property type="entry name" value="Beta-D-glucan exohydrolase, C-terminal domain"/>
    <property type="match status" value="1"/>
</dbReference>
<dbReference type="RefSeq" id="XP_025364142.1">
    <property type="nucleotide sequence ID" value="XM_025505456.1"/>
</dbReference>
<dbReference type="InterPro" id="IPR019800">
    <property type="entry name" value="Glyco_hydro_3_AS"/>
</dbReference>
<dbReference type="PANTHER" id="PTHR42715">
    <property type="entry name" value="BETA-GLUCOSIDASE"/>
    <property type="match status" value="1"/>
</dbReference>
<reference evidence="9 10" key="1">
    <citation type="journal article" date="2018" name="Mol. Biol. Evol.">
        <title>Broad Genomic Sampling Reveals a Smut Pathogenic Ancestry of the Fungal Clade Ustilaginomycotina.</title>
        <authorList>
            <person name="Kijpornyongpan T."/>
            <person name="Mondo S.J."/>
            <person name="Barry K."/>
            <person name="Sandor L."/>
            <person name="Lee J."/>
            <person name="Lipzen A."/>
            <person name="Pangilinan J."/>
            <person name="LaButti K."/>
            <person name="Hainaut M."/>
            <person name="Henrissat B."/>
            <person name="Grigoriev I.V."/>
            <person name="Spatafora J.W."/>
            <person name="Aime M.C."/>
        </authorList>
    </citation>
    <scope>NUCLEOTIDE SEQUENCE [LARGE SCALE GENOMIC DNA]</scope>
    <source>
        <strain evidence="9 10">MCA 5214</strain>
    </source>
</reference>
<accession>A0A316UW54</accession>
<dbReference type="PROSITE" id="PS00775">
    <property type="entry name" value="GLYCOSYL_HYDROL_F3"/>
    <property type="match status" value="1"/>
</dbReference>
<dbReference type="Gene3D" id="3.20.20.300">
    <property type="entry name" value="Glycoside hydrolase, family 3, N-terminal domain"/>
    <property type="match status" value="1"/>
</dbReference>
<keyword evidence="6 7" id="KW-0326">Glycosidase</keyword>
<dbReference type="GO" id="GO:0030245">
    <property type="term" value="P:cellulose catabolic process"/>
    <property type="evidence" value="ECO:0007669"/>
    <property type="project" value="UniProtKB-UniPathway"/>
</dbReference>
<evidence type="ECO:0000256" key="3">
    <source>
        <dbReference type="ARBA" id="ARBA00012744"/>
    </source>
</evidence>
<dbReference type="SMART" id="SM01217">
    <property type="entry name" value="Fn3_like"/>
    <property type="match status" value="1"/>
</dbReference>
<dbReference type="Pfam" id="PF14310">
    <property type="entry name" value="Fn3-like"/>
    <property type="match status" value="1"/>
</dbReference>
<dbReference type="InterPro" id="IPR013783">
    <property type="entry name" value="Ig-like_fold"/>
</dbReference>
<dbReference type="AlphaFoldDB" id="A0A316UW54"/>
<dbReference type="InterPro" id="IPR001764">
    <property type="entry name" value="Glyco_hydro_3_N"/>
</dbReference>
<keyword evidence="10" id="KW-1185">Reference proteome</keyword>